<name>A0ABR4FVC9_9EURO</name>
<dbReference type="EMBL" id="JBFTWV010000101">
    <property type="protein sequence ID" value="KAL2787211.1"/>
    <property type="molecule type" value="Genomic_DNA"/>
</dbReference>
<accession>A0ABR4FVC9</accession>
<organism evidence="1 2">
    <name type="scientific">Aspergillus keveii</name>
    <dbReference type="NCBI Taxonomy" id="714993"/>
    <lineage>
        <taxon>Eukaryota</taxon>
        <taxon>Fungi</taxon>
        <taxon>Dikarya</taxon>
        <taxon>Ascomycota</taxon>
        <taxon>Pezizomycotina</taxon>
        <taxon>Eurotiomycetes</taxon>
        <taxon>Eurotiomycetidae</taxon>
        <taxon>Eurotiales</taxon>
        <taxon>Aspergillaceae</taxon>
        <taxon>Aspergillus</taxon>
        <taxon>Aspergillus subgen. Nidulantes</taxon>
    </lineage>
</organism>
<keyword evidence="2" id="KW-1185">Reference proteome</keyword>
<sequence>MSSNWDLDLCLDIAGIPVIPFRFFVSPKPSHARSDPVSFPRFCHLPLEIQTEIVSLCDLPTLFQLIHTSSHIRAVSLKPFQKCLKELWYYNEVTHTGHYYAAELIGRVLHCPEFARHITQIEISFRLSSWNLLAISLLGKVSDKARKYWKKIQDLYPSVTKVVFSGMMENILSGGDPPSAANRAPHSCYDLLEIVVREAPAHITPLIALADRSGNPYQLWQCTNSPESSAKVTWVLLQPSWAPKRTIIPARKLSPGLIQDVVRRDRKHWFWNLELKGLMHLAVQSYRRYAPEASLECAHPGCDAKFTSWGSWDDHIKEKCTKSFKRRGMRPSRHVPEDVGVVFQQRRARVEQLHAGMVLLKDKFLDTCGPSHSEKRMQFEALLPVLLEEQGLLLPERGDSLDVLDSLEFIHGMYTGKYPGDSQEN</sequence>
<reference evidence="1 2" key="1">
    <citation type="submission" date="2024-07" db="EMBL/GenBank/DDBJ databases">
        <title>Section-level genome sequencing and comparative genomics of Aspergillus sections Usti and Cavernicolus.</title>
        <authorList>
            <consortium name="Lawrence Berkeley National Laboratory"/>
            <person name="Nybo J.L."/>
            <person name="Vesth T.C."/>
            <person name="Theobald S."/>
            <person name="Frisvad J.C."/>
            <person name="Larsen T.O."/>
            <person name="Kjaerboelling I."/>
            <person name="Rothschild-Mancinelli K."/>
            <person name="Lyhne E.K."/>
            <person name="Kogle M.E."/>
            <person name="Barry K."/>
            <person name="Clum A."/>
            <person name="Na H."/>
            <person name="Ledsgaard L."/>
            <person name="Lin J."/>
            <person name="Lipzen A."/>
            <person name="Kuo A."/>
            <person name="Riley R."/>
            <person name="Mondo S."/>
            <person name="Labutti K."/>
            <person name="Haridas S."/>
            <person name="Pangalinan J."/>
            <person name="Salamov A.A."/>
            <person name="Simmons B.A."/>
            <person name="Magnuson J.K."/>
            <person name="Chen J."/>
            <person name="Drula E."/>
            <person name="Henrissat B."/>
            <person name="Wiebenga A."/>
            <person name="Lubbers R.J."/>
            <person name="Gomes A.C."/>
            <person name="Makela M.R."/>
            <person name="Stajich J."/>
            <person name="Grigoriev I.V."/>
            <person name="Mortensen U.H."/>
            <person name="De Vries R.P."/>
            <person name="Baker S.E."/>
            <person name="Andersen M.R."/>
        </authorList>
    </citation>
    <scope>NUCLEOTIDE SEQUENCE [LARGE SCALE GENOMIC DNA]</scope>
    <source>
        <strain evidence="1 2">CBS 209.92</strain>
    </source>
</reference>
<protein>
    <recommendedName>
        <fullName evidence="3">F-box domain-containing protein</fullName>
    </recommendedName>
</protein>
<proteinExistence type="predicted"/>
<gene>
    <name evidence="1" type="ORF">BJX66DRAFT_311461</name>
</gene>
<evidence type="ECO:0000313" key="2">
    <source>
        <dbReference type="Proteomes" id="UP001610563"/>
    </source>
</evidence>
<comment type="caution">
    <text evidence="1">The sequence shown here is derived from an EMBL/GenBank/DDBJ whole genome shotgun (WGS) entry which is preliminary data.</text>
</comment>
<evidence type="ECO:0000313" key="1">
    <source>
        <dbReference type="EMBL" id="KAL2787211.1"/>
    </source>
</evidence>
<dbReference type="Proteomes" id="UP001610563">
    <property type="component" value="Unassembled WGS sequence"/>
</dbReference>
<evidence type="ECO:0008006" key="3">
    <source>
        <dbReference type="Google" id="ProtNLM"/>
    </source>
</evidence>